<dbReference type="GO" id="GO:0046872">
    <property type="term" value="F:metal ion binding"/>
    <property type="evidence" value="ECO:0007669"/>
    <property type="project" value="UniProtKB-KW"/>
</dbReference>
<keyword evidence="7" id="KW-0460">Magnesium</keyword>
<feature type="transmembrane region" description="Helical" evidence="8">
    <location>
        <begin position="185"/>
        <end position="203"/>
    </location>
</feature>
<dbReference type="EMBL" id="CACSII010000001">
    <property type="protein sequence ID" value="CAA0079851.1"/>
    <property type="molecule type" value="Genomic_DNA"/>
</dbReference>
<gene>
    <name evidence="9" type="primary">tagO</name>
    <name evidence="9" type="ORF">DPBNPPHM_00184</name>
</gene>
<evidence type="ECO:0000313" key="9">
    <source>
        <dbReference type="EMBL" id="CAA0079851.1"/>
    </source>
</evidence>
<feature type="transmembrane region" description="Helical" evidence="8">
    <location>
        <begin position="104"/>
        <end position="122"/>
    </location>
</feature>
<protein>
    <submittedName>
        <fullName evidence="9">Putative undecaprenyl-phosphate N-acetylglucosaminyl 1-phosphate transferase</fullName>
        <ecNumber evidence="9">2.7.8.33</ecNumber>
    </submittedName>
</protein>
<feature type="transmembrane region" description="Helical" evidence="8">
    <location>
        <begin position="235"/>
        <end position="258"/>
    </location>
</feature>
<sequence>MIRTFFEWVTVTPMAFLPMAFLLSFLATYVLVRAGTHHRLLDHPCIRSAHREPTPTGGGAGFILVFFLAMFVTGEQSRIFAACGCLALVSWVDDVWPQKALVRLVVQLVLAVWIIVGLWPLLTQEYPLTRLFALVAGASLVFFLVWSTNLYNFMDGINGLAGLQAITVSSTVLLSHWVVGGAATMSLYALPILAVCVAGFVVWNFPKARIFMGDTGSVFLGLLLAALAVQDLALGMPLFCSWIIAQSVFYVDASLTLLRRFADGQQLMQAHSSHAYQHAARRLAGHTPVTVIVVGINLFYLLPLAVLQAAGWMPSYIALLLAVSPLIILAAGFGAGTTPRVAPT</sequence>
<dbReference type="EC" id="2.7.8.33" evidence="9"/>
<dbReference type="InterPro" id="IPR000715">
    <property type="entry name" value="Glycosyl_transferase_4"/>
</dbReference>
<evidence type="ECO:0000256" key="4">
    <source>
        <dbReference type="ARBA" id="ARBA00022692"/>
    </source>
</evidence>
<dbReference type="PANTHER" id="PTHR22926">
    <property type="entry name" value="PHOSPHO-N-ACETYLMURAMOYL-PENTAPEPTIDE-TRANSFERASE"/>
    <property type="match status" value="1"/>
</dbReference>
<feature type="transmembrane region" description="Helical" evidence="8">
    <location>
        <begin position="12"/>
        <end position="32"/>
    </location>
</feature>
<keyword evidence="2" id="KW-1003">Cell membrane</keyword>
<evidence type="ECO:0000256" key="2">
    <source>
        <dbReference type="ARBA" id="ARBA00022475"/>
    </source>
</evidence>
<dbReference type="GO" id="GO:0044038">
    <property type="term" value="P:cell wall macromolecule biosynthetic process"/>
    <property type="evidence" value="ECO:0007669"/>
    <property type="project" value="TreeGrafter"/>
</dbReference>
<evidence type="ECO:0000256" key="1">
    <source>
        <dbReference type="ARBA" id="ARBA00004651"/>
    </source>
</evidence>
<dbReference type="Proteomes" id="UP000434580">
    <property type="component" value="Unassembled WGS sequence"/>
</dbReference>
<feature type="transmembrane region" description="Helical" evidence="8">
    <location>
        <begin position="316"/>
        <end position="336"/>
    </location>
</feature>
<feature type="transmembrane region" description="Helical" evidence="8">
    <location>
        <begin position="210"/>
        <end position="229"/>
    </location>
</feature>
<dbReference type="GO" id="GO:0009103">
    <property type="term" value="P:lipopolysaccharide biosynthetic process"/>
    <property type="evidence" value="ECO:0007669"/>
    <property type="project" value="TreeGrafter"/>
</dbReference>
<proteinExistence type="predicted"/>
<dbReference type="Pfam" id="PF00953">
    <property type="entry name" value="Glycos_transf_4"/>
    <property type="match status" value="1"/>
</dbReference>
<reference evidence="9 10" key="1">
    <citation type="submission" date="2019-11" db="EMBL/GenBank/DDBJ databases">
        <authorList>
            <person name="Holert J."/>
        </authorList>
    </citation>
    <scope>NUCLEOTIDE SEQUENCE [LARGE SCALE GENOMIC DNA]</scope>
    <source>
        <strain evidence="9">BC5_2</strain>
    </source>
</reference>
<keyword evidence="5 8" id="KW-1133">Transmembrane helix</keyword>
<dbReference type="PROSITE" id="PS01347">
    <property type="entry name" value="MRAY_1"/>
    <property type="match status" value="1"/>
</dbReference>
<evidence type="ECO:0000313" key="10">
    <source>
        <dbReference type="Proteomes" id="UP000434580"/>
    </source>
</evidence>
<feature type="transmembrane region" description="Helical" evidence="8">
    <location>
        <begin position="289"/>
        <end position="310"/>
    </location>
</feature>
<evidence type="ECO:0000256" key="3">
    <source>
        <dbReference type="ARBA" id="ARBA00022679"/>
    </source>
</evidence>
<evidence type="ECO:0000256" key="5">
    <source>
        <dbReference type="ARBA" id="ARBA00022989"/>
    </source>
</evidence>
<dbReference type="OrthoDB" id="9783652at2"/>
<organism evidence="9 10">
    <name type="scientific">BD1-7 clade bacterium</name>
    <dbReference type="NCBI Taxonomy" id="2029982"/>
    <lineage>
        <taxon>Bacteria</taxon>
        <taxon>Pseudomonadati</taxon>
        <taxon>Pseudomonadota</taxon>
        <taxon>Gammaproteobacteria</taxon>
        <taxon>Cellvibrionales</taxon>
        <taxon>Spongiibacteraceae</taxon>
        <taxon>BD1-7 clade</taxon>
    </lineage>
</organism>
<dbReference type="AlphaFoldDB" id="A0A5S9MS74"/>
<evidence type="ECO:0000256" key="7">
    <source>
        <dbReference type="PIRSR" id="PIRSR600715-1"/>
    </source>
</evidence>
<comment type="cofactor">
    <cofactor evidence="7">
        <name>Mg(2+)</name>
        <dbReference type="ChEBI" id="CHEBI:18420"/>
    </cofactor>
</comment>
<dbReference type="GO" id="GO:0071555">
    <property type="term" value="P:cell wall organization"/>
    <property type="evidence" value="ECO:0007669"/>
    <property type="project" value="TreeGrafter"/>
</dbReference>
<dbReference type="PANTHER" id="PTHR22926:SF3">
    <property type="entry name" value="UNDECAPRENYL-PHOSPHATE ALPHA-N-ACETYLGLUCOSAMINYL 1-PHOSPHATE TRANSFERASE"/>
    <property type="match status" value="1"/>
</dbReference>
<accession>A0A5S9MS74</accession>
<keyword evidence="7" id="KW-0479">Metal-binding</keyword>
<dbReference type="GO" id="GO:0005886">
    <property type="term" value="C:plasma membrane"/>
    <property type="evidence" value="ECO:0007669"/>
    <property type="project" value="UniProtKB-SubCell"/>
</dbReference>
<keyword evidence="4 8" id="KW-0812">Transmembrane</keyword>
<feature type="transmembrane region" description="Helical" evidence="8">
    <location>
        <begin position="128"/>
        <end position="147"/>
    </location>
</feature>
<evidence type="ECO:0000256" key="6">
    <source>
        <dbReference type="ARBA" id="ARBA00023136"/>
    </source>
</evidence>
<comment type="subcellular location">
    <subcellularLocation>
        <location evidence="1">Cell membrane</location>
        <topology evidence="1">Multi-pass membrane protein</topology>
    </subcellularLocation>
</comment>
<name>A0A5S9MS74_9GAMM</name>
<keyword evidence="6 8" id="KW-0472">Membrane</keyword>
<feature type="binding site" evidence="7">
    <location>
        <position position="152"/>
    </location>
    <ligand>
        <name>Mg(2+)</name>
        <dbReference type="ChEBI" id="CHEBI:18420"/>
    </ligand>
</feature>
<feature type="transmembrane region" description="Helical" evidence="8">
    <location>
        <begin position="53"/>
        <end position="73"/>
    </location>
</feature>
<feature type="transmembrane region" description="Helical" evidence="8">
    <location>
        <begin position="159"/>
        <end position="179"/>
    </location>
</feature>
<feature type="binding site" evidence="7">
    <location>
        <position position="214"/>
    </location>
    <ligand>
        <name>Mg(2+)</name>
        <dbReference type="ChEBI" id="CHEBI:18420"/>
    </ligand>
</feature>
<dbReference type="InterPro" id="IPR018480">
    <property type="entry name" value="PNAcMuramoyl-5peptid_Trfase_CS"/>
</dbReference>
<evidence type="ECO:0000256" key="8">
    <source>
        <dbReference type="SAM" id="Phobius"/>
    </source>
</evidence>
<dbReference type="GO" id="GO:0036380">
    <property type="term" value="F:UDP-N-acetylglucosamine-undecaprenyl-phosphate N-acetylglucosaminephosphotransferase activity"/>
    <property type="evidence" value="ECO:0007669"/>
    <property type="project" value="UniProtKB-EC"/>
</dbReference>
<keyword evidence="3 9" id="KW-0808">Transferase</keyword>